<dbReference type="GO" id="GO:0009691">
    <property type="term" value="P:cytokinin biosynthetic process"/>
    <property type="evidence" value="ECO:0007669"/>
    <property type="project" value="UniProtKB-UniRule"/>
</dbReference>
<dbReference type="KEGG" id="sinu:IMZ28_05085"/>
<dbReference type="InterPro" id="IPR005269">
    <property type="entry name" value="LOG"/>
</dbReference>
<accession>A0A7M1S779</accession>
<dbReference type="EC" id="3.2.2.n1" evidence="2"/>
<comment type="catalytic activity">
    <reaction evidence="1">
        <text>AMP + H2O = D-ribose 5-phosphate + adenine</text>
        <dbReference type="Rhea" id="RHEA:20129"/>
        <dbReference type="ChEBI" id="CHEBI:15377"/>
        <dbReference type="ChEBI" id="CHEBI:16708"/>
        <dbReference type="ChEBI" id="CHEBI:78346"/>
        <dbReference type="ChEBI" id="CHEBI:456215"/>
        <dbReference type="EC" id="3.2.2.4"/>
    </reaction>
</comment>
<dbReference type="Pfam" id="PF03641">
    <property type="entry name" value="Lysine_decarbox"/>
    <property type="match status" value="1"/>
</dbReference>
<reference evidence="3 4" key="1">
    <citation type="submission" date="2020-10" db="EMBL/GenBank/DDBJ databases">
        <title>The genome of sulfurovum sp.</title>
        <authorList>
            <person name="Xie S."/>
            <person name="Shao Z."/>
            <person name="Jiang L."/>
        </authorList>
    </citation>
    <scope>NUCLEOTIDE SEQUENCE [LARGE SCALE GENOMIC DNA]</scope>
    <source>
        <strain evidence="3 4">ST-419</strain>
    </source>
</reference>
<dbReference type="EMBL" id="CP063164">
    <property type="protein sequence ID" value="QOR62841.1"/>
    <property type="molecule type" value="Genomic_DNA"/>
</dbReference>
<dbReference type="PANTHER" id="PTHR43393:SF3">
    <property type="entry name" value="LYSINE DECARBOXYLASE-LIKE PROTEIN"/>
    <property type="match status" value="1"/>
</dbReference>
<dbReference type="Proteomes" id="UP000595074">
    <property type="component" value="Chromosome"/>
</dbReference>
<dbReference type="PANTHER" id="PTHR43393">
    <property type="entry name" value="CYTOKININ RIBOSIDE 5'-MONOPHOSPHATE PHOSPHORIBOHYDROLASE"/>
    <property type="match status" value="1"/>
</dbReference>
<keyword evidence="4" id="KW-1185">Reference proteome</keyword>
<dbReference type="SUPFAM" id="SSF102405">
    <property type="entry name" value="MCP/YpsA-like"/>
    <property type="match status" value="1"/>
</dbReference>
<proteinExistence type="inferred from homology"/>
<dbReference type="NCBIfam" id="TIGR00730">
    <property type="entry name" value="Rossman fold protein, TIGR00730 family"/>
    <property type="match status" value="1"/>
</dbReference>
<protein>
    <recommendedName>
        <fullName evidence="2">Cytokinin riboside 5'-monophosphate phosphoribohydrolase</fullName>
        <ecNumber evidence="2">3.2.2.n1</ecNumber>
    </recommendedName>
</protein>
<evidence type="ECO:0000313" key="3">
    <source>
        <dbReference type="EMBL" id="QOR62841.1"/>
    </source>
</evidence>
<dbReference type="InterPro" id="IPR031100">
    <property type="entry name" value="LOG_fam"/>
</dbReference>
<dbReference type="Gene3D" id="3.40.50.450">
    <property type="match status" value="1"/>
</dbReference>
<keyword evidence="2" id="KW-0378">Hydrolase</keyword>
<evidence type="ECO:0000256" key="1">
    <source>
        <dbReference type="ARBA" id="ARBA00000274"/>
    </source>
</evidence>
<dbReference type="GO" id="GO:0008714">
    <property type="term" value="F:AMP nucleosidase activity"/>
    <property type="evidence" value="ECO:0007669"/>
    <property type="project" value="UniProtKB-EC"/>
</dbReference>
<evidence type="ECO:0000256" key="2">
    <source>
        <dbReference type="RuleBase" id="RU363015"/>
    </source>
</evidence>
<comment type="similarity">
    <text evidence="2">Belongs to the LOG family.</text>
</comment>
<dbReference type="InterPro" id="IPR052341">
    <property type="entry name" value="LOG_family_nucleotidases"/>
</dbReference>
<gene>
    <name evidence="3" type="ORF">IMZ28_05085</name>
</gene>
<dbReference type="AlphaFoldDB" id="A0A7M1S779"/>
<keyword evidence="2" id="KW-0203">Cytokinin biosynthesis</keyword>
<name>A0A7M1S779_9BACT</name>
<evidence type="ECO:0000313" key="4">
    <source>
        <dbReference type="Proteomes" id="UP000595074"/>
    </source>
</evidence>
<organism evidence="3 4">
    <name type="scientific">Sulfurovum indicum</name>
    <dbReference type="NCBI Taxonomy" id="2779528"/>
    <lineage>
        <taxon>Bacteria</taxon>
        <taxon>Pseudomonadati</taxon>
        <taxon>Campylobacterota</taxon>
        <taxon>Epsilonproteobacteria</taxon>
        <taxon>Campylobacterales</taxon>
        <taxon>Sulfurovaceae</taxon>
        <taxon>Sulfurovum</taxon>
    </lineage>
</organism>
<sequence length="268" mass="30318">MAIEEVKKHYTITEEDKAFFYSDAARGIRLQVDYLKAETKMKAEGIEHTIVVFGSARILSTEEAQKYLDLVDKEDTEAYAKAIKKLEQSRYYEEAREFGKLVAQSGKGPQDCTVTLMTGGGPGIMEAANRGAYEVGGKSIGLNITLPYEQDPNSYITPELSFSFYYFGIRKLHFMQRAKALVIFPGGFGTLDELFDILTLIQTNKSPYIPIVLISKQYWNSMINFDFMVEESVISAEDAALLSYAESAKEAWEHILAWYEKRGEPLFP</sequence>
<dbReference type="GO" id="GO:0005829">
    <property type="term" value="C:cytosol"/>
    <property type="evidence" value="ECO:0007669"/>
    <property type="project" value="TreeGrafter"/>
</dbReference>
<dbReference type="RefSeq" id="WP_197549658.1">
    <property type="nucleotide sequence ID" value="NZ_CP063164.1"/>
</dbReference>